<evidence type="ECO:0000313" key="2">
    <source>
        <dbReference type="Proteomes" id="UP000038040"/>
    </source>
</evidence>
<protein>
    <submittedName>
        <fullName evidence="4">RNase H domain-containing protein</fullName>
    </submittedName>
</protein>
<dbReference type="GO" id="GO:0003676">
    <property type="term" value="F:nucleic acid binding"/>
    <property type="evidence" value="ECO:0007669"/>
    <property type="project" value="InterPro"/>
</dbReference>
<dbReference type="Proteomes" id="UP000038040">
    <property type="component" value="Unplaced"/>
</dbReference>
<sequence length="518" mass="58926">MVKSDRAQRIPTEFKDVVWLGMLTNIKRVLGVFVVIIELEQFIRGRYNSGRFSTKHNDVDGVPIVKTFGMSIWKGRKILSYIGVYWGKNNSWNRFKDDGRDGVKEKIIRLIKTFCERTSAQCVYEESKIAAELEAFILVLKQAIFELDLSQIIIATGSKYICDSLSRYLSRWIRNGFMTVGGKTVKHADKYEELYNLFCMIDVDSARSNAPWLEIHRDQTNVGNGSELIRIIKCYSGFVTTSPSKAISSLEAGSTYDAPSDTNKKFVNGYGAKRSISGFCKKNYERGFTDVSDQSLGADIPTVYTCGIVAKDCKGDIFRAGCGNAWSNVNAACRSQRLSMYPATLFRARLQAIIIALENAVFNEYSSVLVYTDSFVFLKGFEQHWMKKNGMLIKNYPQYKRIVRLASKLQVSFKLADMDCAQYLIAQRLANFGLEKPMVKKLRKRKKVSATFLNSVENFGRSVSFQGNEFNGNRMQLFQKIKLQVSLRKKTYSLTLKTSAVLWHSIRDLSSQETCELK</sequence>
<keyword evidence="3" id="KW-1185">Reference proteome</keyword>
<dbReference type="InterPro" id="IPR012337">
    <property type="entry name" value="RNaseH-like_sf"/>
</dbReference>
<evidence type="ECO:0000313" key="3">
    <source>
        <dbReference type="Proteomes" id="UP000274756"/>
    </source>
</evidence>
<dbReference type="OrthoDB" id="407198at2759"/>
<organism evidence="2 4">
    <name type="scientific">Dracunculus medinensis</name>
    <name type="common">Guinea worm</name>
    <dbReference type="NCBI Taxonomy" id="318479"/>
    <lineage>
        <taxon>Eukaryota</taxon>
        <taxon>Metazoa</taxon>
        <taxon>Ecdysozoa</taxon>
        <taxon>Nematoda</taxon>
        <taxon>Chromadorea</taxon>
        <taxon>Rhabditida</taxon>
        <taxon>Spirurina</taxon>
        <taxon>Dracunculoidea</taxon>
        <taxon>Dracunculidae</taxon>
        <taxon>Dracunculus</taxon>
    </lineage>
</organism>
<dbReference type="EMBL" id="UYYG01001230">
    <property type="protein sequence ID" value="VDN60665.1"/>
    <property type="molecule type" value="Genomic_DNA"/>
</dbReference>
<evidence type="ECO:0000313" key="4">
    <source>
        <dbReference type="WBParaSite" id="DME_0000928101-mRNA-1"/>
    </source>
</evidence>
<dbReference type="SUPFAM" id="SSF53098">
    <property type="entry name" value="Ribonuclease H-like"/>
    <property type="match status" value="2"/>
</dbReference>
<gene>
    <name evidence="1" type="ORF">DME_LOCUS10638</name>
</gene>
<proteinExistence type="predicted"/>
<accession>A0A0N4UN18</accession>
<dbReference type="Gene3D" id="3.30.420.10">
    <property type="entry name" value="Ribonuclease H-like superfamily/Ribonuclease H"/>
    <property type="match status" value="2"/>
</dbReference>
<reference evidence="4" key="1">
    <citation type="submission" date="2016-04" db="UniProtKB">
        <authorList>
            <consortium name="WormBaseParasite"/>
        </authorList>
    </citation>
    <scope>IDENTIFICATION</scope>
</reference>
<reference evidence="1 3" key="2">
    <citation type="submission" date="2018-11" db="EMBL/GenBank/DDBJ databases">
        <authorList>
            <consortium name="Pathogen Informatics"/>
        </authorList>
    </citation>
    <scope>NUCLEOTIDE SEQUENCE [LARGE SCALE GENOMIC DNA]</scope>
</reference>
<dbReference type="WBParaSite" id="DME_0000928101-mRNA-1">
    <property type="protein sequence ID" value="DME_0000928101-mRNA-1"/>
    <property type="gene ID" value="DME_0000928101"/>
</dbReference>
<dbReference type="STRING" id="318479.A0A0N4UN18"/>
<evidence type="ECO:0000313" key="1">
    <source>
        <dbReference type="EMBL" id="VDN60665.1"/>
    </source>
</evidence>
<name>A0A0N4UN18_DRAME</name>
<dbReference type="AlphaFoldDB" id="A0A0N4UN18"/>
<dbReference type="Proteomes" id="UP000274756">
    <property type="component" value="Unassembled WGS sequence"/>
</dbReference>
<dbReference type="InterPro" id="IPR036397">
    <property type="entry name" value="RNaseH_sf"/>
</dbReference>